<dbReference type="Gene3D" id="3.30.420.240">
    <property type="match status" value="1"/>
</dbReference>
<protein>
    <submittedName>
        <fullName evidence="1">Gp1</fullName>
    </submittedName>
</protein>
<dbReference type="RefSeq" id="YP_009015312.1">
    <property type="nucleotide sequence ID" value="NC_023719.1"/>
</dbReference>
<sequence length="560" mass="63459">MFELSKIQSDTKALQNNLGKMKHQNKIGGVDLGDYIFNKLITKMDPIEYCHRVLRDHLPPSRQKLHENQIELIRAVCNPKVRSVAALMARQAGKTESIASFTGYLLDNYPNMRIGIFTPRIQQAEVNVGRTAVFFQMNEEKLNNKLIKCTKQRIELSNGSFVMAVSGSDQSNIEGLTFDIIVLDEAQKISNYTVSERIVPMGGATNAKLIKIGTPKFRNHFWDSFQPGAAYDPVTNPKGFIQIRRDWTQCPQLWALGKTMLPDYEDPSKDRPYSTYVLGLMPKSLKQDMFPKNPEVWTEGEMSVEDFKTQYMLEFVDGAGQFITTEEWNTMTGIEREMEDDFDWIEQGKMGEKYVAGIDFAGSSSDGGDFTHISVLRVLPNGKRQKVFGMDMRGLDYNVQRMEIVKLFGGPKPRFSVSSIFADYTGCGRPIIDILKHQDGLTMLEGIIFNASDTYTRSGMNMKNIMFAKIKNEINVGRFVYPSKDRINASENKDLVGFYHKMIGEWKDLEMETRATVNKIIQAPSGGHDDTCCSDALANFAAEFGSRGRMPRPTIGRMRR</sequence>
<reference evidence="1 2" key="1">
    <citation type="submission" date="2011-09" db="EMBL/GenBank/DDBJ databases">
        <authorList>
            <person name="Pope W.H."/>
            <person name="Pedulla M.L."/>
            <person name="Ford M.E."/>
            <person name="Peebles C.L."/>
            <person name="Hatfull G.H."/>
            <person name="Hendrix R.W."/>
        </authorList>
    </citation>
    <scope>NUCLEOTIDE SEQUENCE [LARGE SCALE GENOMIC DNA]</scope>
    <source>
        <strain evidence="1">G</strain>
    </source>
</reference>
<gene>
    <name evidence="1" type="primary">1</name>
    <name evidence="1" type="ORF">G_1</name>
</gene>
<dbReference type="InterPro" id="IPR027417">
    <property type="entry name" value="P-loop_NTPase"/>
</dbReference>
<dbReference type="EMBL" id="JN638751">
    <property type="protein sequence ID" value="AEO93272.1"/>
    <property type="molecule type" value="Genomic_DNA"/>
</dbReference>
<keyword evidence="2" id="KW-1185">Reference proteome</keyword>
<dbReference type="GeneID" id="18563914"/>
<accession>G3MBJ7</accession>
<dbReference type="Pfam" id="PF03237">
    <property type="entry name" value="Terminase_6N"/>
    <property type="match status" value="1"/>
</dbReference>
<dbReference type="KEGG" id="vg:18563914"/>
<name>G3MBJ7_9CAUD</name>
<dbReference type="SUPFAM" id="SSF52540">
    <property type="entry name" value="P-loop containing nucleoside triphosphate hydrolases"/>
    <property type="match status" value="1"/>
</dbReference>
<dbReference type="Proteomes" id="UP000009273">
    <property type="component" value="Segment"/>
</dbReference>
<organism evidence="1 2">
    <name type="scientific">Bacillus phage G</name>
    <dbReference type="NCBI Taxonomy" id="2884420"/>
    <lineage>
        <taxon>Viruses</taxon>
        <taxon>Duplodnaviria</taxon>
        <taxon>Heunggongvirae</taxon>
        <taxon>Uroviricota</taxon>
        <taxon>Caudoviricetes</taxon>
        <taxon>Donellivirus</taxon>
        <taxon>Donellivirus gee</taxon>
    </lineage>
</organism>
<proteinExistence type="predicted"/>
<evidence type="ECO:0000313" key="2">
    <source>
        <dbReference type="Proteomes" id="UP000009273"/>
    </source>
</evidence>
<evidence type="ECO:0000313" key="1">
    <source>
        <dbReference type="EMBL" id="AEO93272.1"/>
    </source>
</evidence>
<dbReference type="Gene3D" id="3.40.50.300">
    <property type="entry name" value="P-loop containing nucleotide triphosphate hydrolases"/>
    <property type="match status" value="1"/>
</dbReference>